<dbReference type="EMBL" id="LDTB01000009">
    <property type="protein sequence ID" value="KTT75058.1"/>
    <property type="molecule type" value="Genomic_DNA"/>
</dbReference>
<dbReference type="PROSITE" id="PS51257">
    <property type="entry name" value="PROKAR_LIPOPROTEIN"/>
    <property type="match status" value="1"/>
</dbReference>
<gene>
    <name evidence="2" type="ORF">NS334_04075</name>
</gene>
<evidence type="ECO:0000256" key="1">
    <source>
        <dbReference type="SAM" id="SignalP"/>
    </source>
</evidence>
<dbReference type="Proteomes" id="UP000074310">
    <property type="component" value="Unassembled WGS sequence"/>
</dbReference>
<protein>
    <recommendedName>
        <fullName evidence="4">Lipoprotein</fullName>
    </recommendedName>
</protein>
<name>A0A147I7T9_9SPHN</name>
<dbReference type="OrthoDB" id="7629232at2"/>
<evidence type="ECO:0008006" key="4">
    <source>
        <dbReference type="Google" id="ProtNLM"/>
    </source>
</evidence>
<comment type="caution">
    <text evidence="2">The sequence shown here is derived from an EMBL/GenBank/DDBJ whole genome shotgun (WGS) entry which is preliminary data.</text>
</comment>
<evidence type="ECO:0000313" key="2">
    <source>
        <dbReference type="EMBL" id="KTT75058.1"/>
    </source>
</evidence>
<feature type="signal peptide" evidence="1">
    <location>
        <begin position="1"/>
        <end position="18"/>
    </location>
</feature>
<keyword evidence="1" id="KW-0732">Signal</keyword>
<organism evidence="2 3">
    <name type="scientific">Sphingomonas endophytica</name>
    <dbReference type="NCBI Taxonomy" id="869719"/>
    <lineage>
        <taxon>Bacteria</taxon>
        <taxon>Pseudomonadati</taxon>
        <taxon>Pseudomonadota</taxon>
        <taxon>Alphaproteobacteria</taxon>
        <taxon>Sphingomonadales</taxon>
        <taxon>Sphingomonadaceae</taxon>
        <taxon>Sphingomonas</taxon>
    </lineage>
</organism>
<dbReference type="PATRIC" id="fig|869719.3.peg.3655"/>
<reference evidence="2 3" key="1">
    <citation type="journal article" date="2016" name="Front. Microbiol.">
        <title>Genomic Resource of Rice Seed Associated Bacteria.</title>
        <authorList>
            <person name="Midha S."/>
            <person name="Bansal K."/>
            <person name="Sharma S."/>
            <person name="Kumar N."/>
            <person name="Patil P.P."/>
            <person name="Chaudhry V."/>
            <person name="Patil P.B."/>
        </authorList>
    </citation>
    <scope>NUCLEOTIDE SEQUENCE [LARGE SCALE GENOMIC DNA]</scope>
    <source>
        <strain evidence="2 3">NS334</strain>
    </source>
</reference>
<keyword evidence="3" id="KW-1185">Reference proteome</keyword>
<feature type="chain" id="PRO_5007548406" description="Lipoprotein" evidence="1">
    <location>
        <begin position="19"/>
        <end position="176"/>
    </location>
</feature>
<evidence type="ECO:0000313" key="3">
    <source>
        <dbReference type="Proteomes" id="UP000074310"/>
    </source>
</evidence>
<proteinExistence type="predicted"/>
<sequence>MTRSPSFLAITIAAVAVAGCVPRAAPPVPVAVPTPPPPVVAPPPVLPADWQDWPWTPGAWRYLRDTNGTRAVYAQPGQPVALQLRCDRAARAIWLERPGAIVAPFTIRTTSTTRTVATQAAPGASPQIAARFAVDDRLLDAMAFTRGRFTVEQPGTPPLVLPPWAEIGRVIEDCRA</sequence>
<dbReference type="AlphaFoldDB" id="A0A147I7T9"/>
<accession>A0A147I7T9</accession>